<gene>
    <name evidence="3" type="ORF">PITC_083060</name>
</gene>
<dbReference type="OMA" id="GHELGLM"/>
<sequence length="220" mass="23421">MAKDEYPPYVPMPSLRHELGLMFGFLSLCIVVMGAYVALWRISQARLDAQDLARRKSLRNKTPTQQLLGTTTSVTAGWSPSPGNDTTNSNPTAAVQEKMLDRIGMPENRAELPVHGMEMYPARKGNAITSHIRCPFSRSTPLSPVSPLGSGGAANRAVGSVSPVKGGLAVESIVGMALEGGRSFGQCSLRVDRFLSASPARRFGGRSGLAVEIGPAPSRE</sequence>
<keyword evidence="2" id="KW-1133">Transmembrane helix</keyword>
<evidence type="ECO:0000313" key="3">
    <source>
        <dbReference type="EMBL" id="KGO74697.1"/>
    </source>
</evidence>
<dbReference type="PhylomeDB" id="A0A0A2L3P5"/>
<keyword evidence="4" id="KW-1185">Reference proteome</keyword>
<keyword evidence="2" id="KW-0812">Transmembrane</keyword>
<feature type="region of interest" description="Disordered" evidence="1">
    <location>
        <begin position="67"/>
        <end position="91"/>
    </location>
</feature>
<evidence type="ECO:0000256" key="1">
    <source>
        <dbReference type="SAM" id="MobiDB-lite"/>
    </source>
</evidence>
<proteinExistence type="predicted"/>
<organism evidence="3 4">
    <name type="scientific">Penicillium italicum</name>
    <name type="common">Blue mold</name>
    <dbReference type="NCBI Taxonomy" id="40296"/>
    <lineage>
        <taxon>Eukaryota</taxon>
        <taxon>Fungi</taxon>
        <taxon>Dikarya</taxon>
        <taxon>Ascomycota</taxon>
        <taxon>Pezizomycotina</taxon>
        <taxon>Eurotiomycetes</taxon>
        <taxon>Eurotiomycetidae</taxon>
        <taxon>Eurotiales</taxon>
        <taxon>Aspergillaceae</taxon>
        <taxon>Penicillium</taxon>
    </lineage>
</organism>
<comment type="caution">
    <text evidence="3">The sequence shown here is derived from an EMBL/GenBank/DDBJ whole genome shotgun (WGS) entry which is preliminary data.</text>
</comment>
<feature type="transmembrane region" description="Helical" evidence="2">
    <location>
        <begin position="20"/>
        <end position="39"/>
    </location>
</feature>
<reference evidence="3 4" key="1">
    <citation type="journal article" date="2015" name="Mol. Plant Microbe Interact.">
        <title>Genome, transcriptome, and functional analyses of Penicillium expansum provide new insights into secondary metabolism and pathogenicity.</title>
        <authorList>
            <person name="Ballester A.R."/>
            <person name="Marcet-Houben M."/>
            <person name="Levin E."/>
            <person name="Sela N."/>
            <person name="Selma-Lazaro C."/>
            <person name="Carmona L."/>
            <person name="Wisniewski M."/>
            <person name="Droby S."/>
            <person name="Gonzalez-Candelas L."/>
            <person name="Gabaldon T."/>
        </authorList>
    </citation>
    <scope>NUCLEOTIDE SEQUENCE [LARGE SCALE GENOMIC DNA]</scope>
    <source>
        <strain evidence="3 4">PHI-1</strain>
    </source>
</reference>
<keyword evidence="2" id="KW-0472">Membrane</keyword>
<evidence type="ECO:0000256" key="2">
    <source>
        <dbReference type="SAM" id="Phobius"/>
    </source>
</evidence>
<protein>
    <submittedName>
        <fullName evidence="3">Uncharacterized protein</fullName>
    </submittedName>
</protein>
<accession>A0A0A2L3P5</accession>
<dbReference type="AlphaFoldDB" id="A0A0A2L3P5"/>
<dbReference type="OrthoDB" id="3436553at2759"/>
<dbReference type="HOGENOM" id="CLU_1256422_0_0_1"/>
<dbReference type="STRING" id="40296.A0A0A2L3P5"/>
<dbReference type="EMBL" id="JQGA01000588">
    <property type="protein sequence ID" value="KGO74697.1"/>
    <property type="molecule type" value="Genomic_DNA"/>
</dbReference>
<evidence type="ECO:0000313" key="4">
    <source>
        <dbReference type="Proteomes" id="UP000030104"/>
    </source>
</evidence>
<name>A0A0A2L3P5_PENIT</name>
<dbReference type="Proteomes" id="UP000030104">
    <property type="component" value="Unassembled WGS sequence"/>
</dbReference>